<proteinExistence type="predicted"/>
<organism evidence="1 2">
    <name type="scientific">Phialemonium thermophilum</name>
    <dbReference type="NCBI Taxonomy" id="223376"/>
    <lineage>
        <taxon>Eukaryota</taxon>
        <taxon>Fungi</taxon>
        <taxon>Dikarya</taxon>
        <taxon>Ascomycota</taxon>
        <taxon>Pezizomycotina</taxon>
        <taxon>Sordariomycetes</taxon>
        <taxon>Sordariomycetidae</taxon>
        <taxon>Cephalothecales</taxon>
        <taxon>Cephalothecaceae</taxon>
        <taxon>Phialemonium</taxon>
    </lineage>
</organism>
<sequence length="604" mass="67698">MEMTDSESDSDSLEHHCVSRRCQLCRFMILPGEAVIADVNSQLSSEFCNTVISHYDQNLSSIFQLCSHLCSHYDGLVPGYHASCLAYASCVPSRDSLRAIAYSYEPGPFEARKRRCRIRVLLAGKIKKVCGLPGELCSLTADQLVRASAISTAQELWQSRSSSGGEFDISRGLWADYVNIDGVRYVANLFDKPSGTSSSTVLLRAEKAPSVQVLYVLEDHLGVRQLLFTTLRGRVRRLGTGVSRQGQWWRTVAFPPPARKLKAESDGLKIRSVMSVLGPDPRNMTWTTPMAPSELEQVYLQPYSPDSALPLQSYQMAALECNGPDVTGYSACWAGNLLLLHAHHHDEDLACYRDLGDNHGNAMWIHMPLEPGELLSEVWVRRGFQYAQMAMTLVTTKGKRMTVGAHTSALLRLRNKGVVPEWRWLCSLPRRPCRIFFNVSDRGVHWLGVLRSALGGQTHPPRPLSFHPFSSPRWTSSLTYFYSVAELSDVVEITPCQVRLATYSPVIGLLLRYADGSRACVGQFRLDAAGMSLRVDPSHDLRLGFAVADAIPVHAAAVEVCDPLRRRQGERLRWESFPWRGRMEWWFMNGHSEVYHEERIPSSG</sequence>
<evidence type="ECO:0000313" key="1">
    <source>
        <dbReference type="EMBL" id="KAL1864061.1"/>
    </source>
</evidence>
<evidence type="ECO:0000313" key="2">
    <source>
        <dbReference type="Proteomes" id="UP001586593"/>
    </source>
</evidence>
<reference evidence="1 2" key="1">
    <citation type="journal article" date="2024" name="Commun. Biol.">
        <title>Comparative genomic analysis of thermophilic fungi reveals convergent evolutionary adaptations and gene losses.</title>
        <authorList>
            <person name="Steindorff A.S."/>
            <person name="Aguilar-Pontes M.V."/>
            <person name="Robinson A.J."/>
            <person name="Andreopoulos B."/>
            <person name="LaButti K."/>
            <person name="Kuo A."/>
            <person name="Mondo S."/>
            <person name="Riley R."/>
            <person name="Otillar R."/>
            <person name="Haridas S."/>
            <person name="Lipzen A."/>
            <person name="Grimwood J."/>
            <person name="Schmutz J."/>
            <person name="Clum A."/>
            <person name="Reid I.D."/>
            <person name="Moisan M.C."/>
            <person name="Butler G."/>
            <person name="Nguyen T.T.M."/>
            <person name="Dewar K."/>
            <person name="Conant G."/>
            <person name="Drula E."/>
            <person name="Henrissat B."/>
            <person name="Hansel C."/>
            <person name="Singer S."/>
            <person name="Hutchinson M.I."/>
            <person name="de Vries R.P."/>
            <person name="Natvig D.O."/>
            <person name="Powell A.J."/>
            <person name="Tsang A."/>
            <person name="Grigoriev I.V."/>
        </authorList>
    </citation>
    <scope>NUCLEOTIDE SEQUENCE [LARGE SCALE GENOMIC DNA]</scope>
    <source>
        <strain evidence="1 2">ATCC 24622</strain>
    </source>
</reference>
<name>A0ABR3WKB8_9PEZI</name>
<gene>
    <name evidence="1" type="ORF">VTK73DRAFT_6190</name>
</gene>
<protein>
    <submittedName>
        <fullName evidence="1">Uncharacterized protein</fullName>
    </submittedName>
</protein>
<keyword evidence="2" id="KW-1185">Reference proteome</keyword>
<accession>A0ABR3WKB8</accession>
<comment type="caution">
    <text evidence="1">The sequence shown here is derived from an EMBL/GenBank/DDBJ whole genome shotgun (WGS) entry which is preliminary data.</text>
</comment>
<dbReference type="EMBL" id="JAZHXJ010000349">
    <property type="protein sequence ID" value="KAL1864061.1"/>
    <property type="molecule type" value="Genomic_DNA"/>
</dbReference>
<dbReference type="Proteomes" id="UP001586593">
    <property type="component" value="Unassembled WGS sequence"/>
</dbReference>